<dbReference type="CDD" id="cd02518">
    <property type="entry name" value="GT2_SpsF"/>
    <property type="match status" value="1"/>
</dbReference>
<reference evidence="3 4" key="1">
    <citation type="submission" date="2020-08" db="EMBL/GenBank/DDBJ databases">
        <title>Bridging the membrane lipid divide: bacteria of the FCB group superphylum have the potential to synthesize archaeal ether lipids.</title>
        <authorList>
            <person name="Villanueva L."/>
            <person name="Von Meijenfeldt F.A.B."/>
            <person name="Westbye A.B."/>
            <person name="Yadav S."/>
            <person name="Hopmans E.C."/>
            <person name="Dutilh B.E."/>
            <person name="Sinninghe Damste J.S."/>
        </authorList>
    </citation>
    <scope>NUCLEOTIDE SEQUENCE [LARGE SCALE GENOMIC DNA]</scope>
    <source>
        <strain evidence="3">NIOZ-UU17</strain>
    </source>
</reference>
<accession>A0A8J6NS34</accession>
<evidence type="ECO:0000313" key="3">
    <source>
        <dbReference type="EMBL" id="MBC8431759.1"/>
    </source>
</evidence>
<dbReference type="PROSITE" id="PS00600">
    <property type="entry name" value="AA_TRANSFER_CLASS_3"/>
    <property type="match status" value="1"/>
</dbReference>
<dbReference type="Gene3D" id="3.90.550.10">
    <property type="entry name" value="Spore Coat Polysaccharide Biosynthesis Protein SpsA, Chain A"/>
    <property type="match status" value="1"/>
</dbReference>
<dbReference type="GO" id="GO:0008483">
    <property type="term" value="F:transaminase activity"/>
    <property type="evidence" value="ECO:0007669"/>
    <property type="project" value="UniProtKB-KW"/>
</dbReference>
<comment type="cofactor">
    <cofactor evidence="1">
        <name>pyridoxal 5'-phosphate</name>
        <dbReference type="ChEBI" id="CHEBI:597326"/>
    </cofactor>
</comment>
<dbReference type="InterPro" id="IPR015424">
    <property type="entry name" value="PyrdxlP-dep_Trfase"/>
</dbReference>
<dbReference type="CDD" id="cd00610">
    <property type="entry name" value="OAT_like"/>
    <property type="match status" value="1"/>
</dbReference>
<dbReference type="SUPFAM" id="SSF53448">
    <property type="entry name" value="Nucleotide-diphospho-sugar transferases"/>
    <property type="match status" value="1"/>
</dbReference>
<dbReference type="PANTHER" id="PTHR43713">
    <property type="entry name" value="GLUTAMATE-1-SEMIALDEHYDE 2,1-AMINOMUTASE"/>
    <property type="match status" value="1"/>
</dbReference>
<dbReference type="PANTHER" id="PTHR43713:SF3">
    <property type="entry name" value="GLUTAMATE-1-SEMIALDEHYDE 2,1-AMINOMUTASE 1, CHLOROPLASTIC-RELATED"/>
    <property type="match status" value="1"/>
</dbReference>
<dbReference type="Pfam" id="PF02348">
    <property type="entry name" value="CTP_transf_3"/>
    <property type="match status" value="1"/>
</dbReference>
<name>A0A8J6NS34_9BACT</name>
<dbReference type="GO" id="GO:0030170">
    <property type="term" value="F:pyridoxal phosphate binding"/>
    <property type="evidence" value="ECO:0007669"/>
    <property type="project" value="InterPro"/>
</dbReference>
<comment type="caution">
    <text evidence="3">The sequence shown here is derived from an EMBL/GenBank/DDBJ whole genome shotgun (WGS) entry which is preliminary data.</text>
</comment>
<sequence length="683" mass="75784">MIMAIIQARMGSTRLPGKVLADINGRPMLWHVVHRVQSAKSIDHVVVATSVNPADDPVAGYCLDNGYRYFRGSETDVLDRYYQAAKQFKAETVVRITADCPLMDPLVVDKVVKTFLKGDYDYVTNTLRYTFPDGIDVEVFSFPALKTAWQEAKSPLEREHVTPYLRNSGRFRICNVENEVDLSNRYLRWTVDEPSDLEFIRALYSKNGSGGLALSMDAILRLLDQKPELTKINNSIICNHGYYKSIVAEPPVASKQRELTQSYQLKAKALQLIPSGTQTFSKAPTQFVQGVAPVFLKRGQGSHVWDVDGNEYIDYPMALGPIILGHHYPAVTAAVIRQIHDGTTFSLPHPLEVKVAELLVETIPCAEMVRFGKNGSDATAGAVRVARGYTGKDMIACCGYHGWQDWYIGTTTRNKGVPSGVKNLTVNFDYNNISSLERIFSEYPGQVAAVIMEPVGVIEPTDNFLQQVQAVTRKNGALLVFDEVITGFRLALGGAQDYYGVTPDLACFGKAMANGYPLSAVAGRRDVMEWFDEVFFSFTFGGETLSLAAAKATISEMKQKSVISHLWEQGRKLKDGYNVLAKEFGVNDFTECIGLSPRTVITFKDKTGDESLLYKSLFQQECLRRGVLFSGGQNICFGHSNADVDHTLRVYRTAMEILATAVKNGDACQRLEGEPVKPVFRKA</sequence>
<dbReference type="InterPro" id="IPR029044">
    <property type="entry name" value="Nucleotide-diphossugar_trans"/>
</dbReference>
<organism evidence="3 4">
    <name type="scientific">Candidatus Desulfatibia vada</name>
    <dbReference type="NCBI Taxonomy" id="2841696"/>
    <lineage>
        <taxon>Bacteria</taxon>
        <taxon>Pseudomonadati</taxon>
        <taxon>Thermodesulfobacteriota</taxon>
        <taxon>Desulfobacteria</taxon>
        <taxon>Desulfobacterales</taxon>
        <taxon>Desulfobacterales incertae sedis</taxon>
        <taxon>Candidatus Desulfatibia</taxon>
    </lineage>
</organism>
<dbReference type="InterPro" id="IPR015421">
    <property type="entry name" value="PyrdxlP-dep_Trfase_major"/>
</dbReference>
<dbReference type="Gene3D" id="3.90.1150.10">
    <property type="entry name" value="Aspartate Aminotransferase, domain 1"/>
    <property type="match status" value="1"/>
</dbReference>
<dbReference type="InterPro" id="IPR015422">
    <property type="entry name" value="PyrdxlP-dep_Trfase_small"/>
</dbReference>
<dbReference type="InterPro" id="IPR003329">
    <property type="entry name" value="Cytidylyl_trans"/>
</dbReference>
<dbReference type="EMBL" id="JACNIG010000172">
    <property type="protein sequence ID" value="MBC8431759.1"/>
    <property type="molecule type" value="Genomic_DNA"/>
</dbReference>
<protein>
    <submittedName>
        <fullName evidence="3">Aminotransferase class III-fold pyridoxal phosphate-dependent enzyme</fullName>
    </submittedName>
</protein>
<evidence type="ECO:0000313" key="4">
    <source>
        <dbReference type="Proteomes" id="UP000605201"/>
    </source>
</evidence>
<dbReference type="Gene3D" id="3.40.640.10">
    <property type="entry name" value="Type I PLP-dependent aspartate aminotransferase-like (Major domain)"/>
    <property type="match status" value="1"/>
</dbReference>
<dbReference type="SUPFAM" id="SSF53383">
    <property type="entry name" value="PLP-dependent transferases"/>
    <property type="match status" value="1"/>
</dbReference>
<dbReference type="InterPro" id="IPR005814">
    <property type="entry name" value="Aminotrans_3"/>
</dbReference>
<dbReference type="Pfam" id="PF00202">
    <property type="entry name" value="Aminotran_3"/>
    <property type="match status" value="1"/>
</dbReference>
<dbReference type="InterPro" id="IPR049704">
    <property type="entry name" value="Aminotrans_3_PPA_site"/>
</dbReference>
<keyword evidence="3" id="KW-0808">Transferase</keyword>
<proteinExistence type="predicted"/>
<dbReference type="AlphaFoldDB" id="A0A8J6NS34"/>
<keyword evidence="2" id="KW-0663">Pyridoxal phosphate</keyword>
<keyword evidence="3" id="KW-0032">Aminotransferase</keyword>
<dbReference type="Proteomes" id="UP000605201">
    <property type="component" value="Unassembled WGS sequence"/>
</dbReference>
<evidence type="ECO:0000256" key="1">
    <source>
        <dbReference type="ARBA" id="ARBA00001933"/>
    </source>
</evidence>
<evidence type="ECO:0000256" key="2">
    <source>
        <dbReference type="ARBA" id="ARBA00022898"/>
    </source>
</evidence>
<gene>
    <name evidence="3" type="ORF">H8D96_07540</name>
</gene>